<name>A0A9D4YLJ7_PEA</name>
<evidence type="ECO:0000313" key="4">
    <source>
        <dbReference type="Proteomes" id="UP001058974"/>
    </source>
</evidence>
<dbReference type="PROSITE" id="PS51367">
    <property type="entry name" value="THAUMATIN_2"/>
    <property type="match status" value="1"/>
</dbReference>
<dbReference type="EMBL" id="JAMSHJ010000002">
    <property type="protein sequence ID" value="KAI5439915.1"/>
    <property type="molecule type" value="Genomic_DNA"/>
</dbReference>
<dbReference type="InterPro" id="IPR037176">
    <property type="entry name" value="Osmotin/thaumatin-like_sf"/>
</dbReference>
<gene>
    <name evidence="3" type="ORF">KIW84_025320</name>
</gene>
<feature type="signal peptide" evidence="2">
    <location>
        <begin position="1"/>
        <end position="23"/>
    </location>
</feature>
<protein>
    <submittedName>
        <fullName evidence="3">Uncharacterized protein</fullName>
    </submittedName>
</protein>
<dbReference type="SUPFAM" id="SSF49870">
    <property type="entry name" value="Osmotin, thaumatin-like protein"/>
    <property type="match status" value="1"/>
</dbReference>
<evidence type="ECO:0000256" key="2">
    <source>
        <dbReference type="SAM" id="SignalP"/>
    </source>
</evidence>
<keyword evidence="2" id="KW-0732">Signal</keyword>
<dbReference type="SMART" id="SM00205">
    <property type="entry name" value="THN"/>
    <property type="match status" value="1"/>
</dbReference>
<dbReference type="Gramene" id="Psat02G0532000-T1">
    <property type="protein sequence ID" value="KAI5439915.1"/>
    <property type="gene ID" value="KIW84_025320"/>
</dbReference>
<evidence type="ECO:0000256" key="1">
    <source>
        <dbReference type="ARBA" id="ARBA00010607"/>
    </source>
</evidence>
<dbReference type="InterPro" id="IPR001938">
    <property type="entry name" value="Thaumatin"/>
</dbReference>
<dbReference type="Gene3D" id="2.60.110.10">
    <property type="entry name" value="Thaumatin"/>
    <property type="match status" value="1"/>
</dbReference>
<feature type="chain" id="PRO_5038527374" evidence="2">
    <location>
        <begin position="24"/>
        <end position="113"/>
    </location>
</feature>
<reference evidence="3 4" key="1">
    <citation type="journal article" date="2022" name="Nat. Genet.">
        <title>Improved pea reference genome and pan-genome highlight genomic features and evolutionary characteristics.</title>
        <authorList>
            <person name="Yang T."/>
            <person name="Liu R."/>
            <person name="Luo Y."/>
            <person name="Hu S."/>
            <person name="Wang D."/>
            <person name="Wang C."/>
            <person name="Pandey M.K."/>
            <person name="Ge S."/>
            <person name="Xu Q."/>
            <person name="Li N."/>
            <person name="Li G."/>
            <person name="Huang Y."/>
            <person name="Saxena R.K."/>
            <person name="Ji Y."/>
            <person name="Li M."/>
            <person name="Yan X."/>
            <person name="He Y."/>
            <person name="Liu Y."/>
            <person name="Wang X."/>
            <person name="Xiang C."/>
            <person name="Varshney R.K."/>
            <person name="Ding H."/>
            <person name="Gao S."/>
            <person name="Zong X."/>
        </authorList>
    </citation>
    <scope>NUCLEOTIDE SEQUENCE [LARGE SCALE GENOMIC DNA]</scope>
    <source>
        <strain evidence="3 4">cv. Zhongwan 6</strain>
    </source>
</reference>
<dbReference type="PRINTS" id="PR00347">
    <property type="entry name" value="THAUMATIN"/>
</dbReference>
<comment type="similarity">
    <text evidence="1">Belongs to the thaumatin family.</text>
</comment>
<keyword evidence="4" id="KW-1185">Reference proteome</keyword>
<evidence type="ECO:0000313" key="3">
    <source>
        <dbReference type="EMBL" id="KAI5439915.1"/>
    </source>
</evidence>
<accession>A0A9D4YLJ7</accession>
<dbReference type="AlphaFoldDB" id="A0A9D4YLJ7"/>
<dbReference type="Proteomes" id="UP001058974">
    <property type="component" value="Chromosome 2"/>
</dbReference>
<dbReference type="PANTHER" id="PTHR31048">
    <property type="entry name" value="OS03G0233200 PROTEIN"/>
    <property type="match status" value="1"/>
</dbReference>
<organism evidence="3 4">
    <name type="scientific">Pisum sativum</name>
    <name type="common">Garden pea</name>
    <name type="synonym">Lathyrus oleraceus</name>
    <dbReference type="NCBI Taxonomy" id="3888"/>
    <lineage>
        <taxon>Eukaryota</taxon>
        <taxon>Viridiplantae</taxon>
        <taxon>Streptophyta</taxon>
        <taxon>Embryophyta</taxon>
        <taxon>Tracheophyta</taxon>
        <taxon>Spermatophyta</taxon>
        <taxon>Magnoliopsida</taxon>
        <taxon>eudicotyledons</taxon>
        <taxon>Gunneridae</taxon>
        <taxon>Pentapetalae</taxon>
        <taxon>rosids</taxon>
        <taxon>fabids</taxon>
        <taxon>Fabales</taxon>
        <taxon>Fabaceae</taxon>
        <taxon>Papilionoideae</taxon>
        <taxon>50 kb inversion clade</taxon>
        <taxon>NPAAA clade</taxon>
        <taxon>Hologalegina</taxon>
        <taxon>IRL clade</taxon>
        <taxon>Fabeae</taxon>
        <taxon>Lathyrus</taxon>
    </lineage>
</organism>
<proteinExistence type="inferred from homology"/>
<comment type="caution">
    <text evidence="3">The sequence shown here is derived from an EMBL/GenBank/DDBJ whole genome shotgun (WGS) entry which is preliminary data.</text>
</comment>
<sequence length="113" mass="12806">MSFLSLLTFTLCSLLLAFTPSQAANFEIVNNCPYTVWAASSPGGGRRLDRGQTWNLWVNPGTAMARIWGRTVQRLGCATEHIGRIRVKPIRKSRFLRHLPRRRIQHSNGFLPS</sequence>